<gene>
    <name evidence="1" type="ORF">JM658_07050</name>
</gene>
<dbReference type="EMBL" id="JAETXX010000003">
    <property type="protein sequence ID" value="MCF8714587.1"/>
    <property type="molecule type" value="Genomic_DNA"/>
</dbReference>
<protein>
    <recommendedName>
        <fullName evidence="3">Calcium-binding protein</fullName>
    </recommendedName>
</protein>
<evidence type="ECO:0000313" key="2">
    <source>
        <dbReference type="Proteomes" id="UP000829517"/>
    </source>
</evidence>
<reference evidence="1 2" key="1">
    <citation type="submission" date="2021-01" db="EMBL/GenBank/DDBJ databases">
        <title>Genome sequencing of Joostella atrarenae M1-2 (= KCTC 23194).</title>
        <authorList>
            <person name="Zakaria M.R."/>
            <person name="Lam M.Q."/>
            <person name="Chong C.S."/>
        </authorList>
    </citation>
    <scope>NUCLEOTIDE SEQUENCE [LARGE SCALE GENOMIC DNA]</scope>
    <source>
        <strain evidence="1 2">M1-2</strain>
    </source>
</reference>
<dbReference type="Gene3D" id="4.10.1080.10">
    <property type="entry name" value="TSP type-3 repeat"/>
    <property type="match status" value="1"/>
</dbReference>
<evidence type="ECO:0008006" key="3">
    <source>
        <dbReference type="Google" id="ProtNLM"/>
    </source>
</evidence>
<accession>A0ABS9J2D4</accession>
<organism evidence="1 2">
    <name type="scientific">Joostella atrarenae</name>
    <dbReference type="NCBI Taxonomy" id="679257"/>
    <lineage>
        <taxon>Bacteria</taxon>
        <taxon>Pseudomonadati</taxon>
        <taxon>Bacteroidota</taxon>
        <taxon>Flavobacteriia</taxon>
        <taxon>Flavobacteriales</taxon>
        <taxon>Flavobacteriaceae</taxon>
        <taxon>Joostella</taxon>
    </lineage>
</organism>
<dbReference type="RefSeq" id="WP_236958551.1">
    <property type="nucleotide sequence ID" value="NZ_JAETXX010000003.1"/>
</dbReference>
<dbReference type="Proteomes" id="UP000829517">
    <property type="component" value="Unassembled WGS sequence"/>
</dbReference>
<sequence length="302" mass="33586">MRRIFFFILLVAMVSCDDGDFVIESLEFDDTDVEASCDDTTLYKISDNATEALIMEITSSSIDLFSLDTLTYTINNSTNKVLYRIFDDEVTDSYFCQNVPPTSPLVTEEWYAPSGTIIIVTTLEDDDLDGVPTANEGVVYNEDGTVNDAESRDTDGDGFPDYIDRDDDGDNVFTEDEIEIDSSTNVVTYTDTDGDGVVNYLDNDDDDDMVLTIDEDLNGDGNPANDETTIDGVSVKNYLTPAASTATTDVFGRKKNEYQSIYTSEIKIIDGFQLQNGDEEIKFDIDEYLFGTVENTITNTEE</sequence>
<dbReference type="PROSITE" id="PS51257">
    <property type="entry name" value="PROKAR_LIPOPROTEIN"/>
    <property type="match status" value="1"/>
</dbReference>
<evidence type="ECO:0000313" key="1">
    <source>
        <dbReference type="EMBL" id="MCF8714587.1"/>
    </source>
</evidence>
<dbReference type="InterPro" id="IPR028974">
    <property type="entry name" value="TSP_type-3_rpt"/>
</dbReference>
<name>A0ABS9J2D4_9FLAO</name>
<comment type="caution">
    <text evidence="1">The sequence shown here is derived from an EMBL/GenBank/DDBJ whole genome shotgun (WGS) entry which is preliminary data.</text>
</comment>
<proteinExistence type="predicted"/>
<keyword evidence="2" id="KW-1185">Reference proteome</keyword>